<reference evidence="2 3" key="1">
    <citation type="submission" date="2016-02" db="EMBL/GenBank/DDBJ databases">
        <title>Genome analysis of coral dinoflagellate symbionts highlights evolutionary adaptations to a symbiotic lifestyle.</title>
        <authorList>
            <person name="Aranda M."/>
            <person name="Li Y."/>
            <person name="Liew Y.J."/>
            <person name="Baumgarten S."/>
            <person name="Simakov O."/>
            <person name="Wilson M."/>
            <person name="Piel J."/>
            <person name="Ashoor H."/>
            <person name="Bougouffa S."/>
            <person name="Bajic V.B."/>
            <person name="Ryu T."/>
            <person name="Ravasi T."/>
            <person name="Bayer T."/>
            <person name="Micklem G."/>
            <person name="Kim H."/>
            <person name="Bhak J."/>
            <person name="Lajeunesse T.C."/>
            <person name="Voolstra C.R."/>
        </authorList>
    </citation>
    <scope>NUCLEOTIDE SEQUENCE [LARGE SCALE GENOMIC DNA]</scope>
    <source>
        <strain evidence="2 3">CCMP2467</strain>
    </source>
</reference>
<dbReference type="AlphaFoldDB" id="A0A1Q9D5J9"/>
<gene>
    <name evidence="2" type="ORF">AK812_SmicGene28011</name>
</gene>
<keyword evidence="3" id="KW-1185">Reference proteome</keyword>
<comment type="caution">
    <text evidence="2">The sequence shown here is derived from an EMBL/GenBank/DDBJ whole genome shotgun (WGS) entry which is preliminary data.</text>
</comment>
<organism evidence="2 3">
    <name type="scientific">Symbiodinium microadriaticum</name>
    <name type="common">Dinoflagellate</name>
    <name type="synonym">Zooxanthella microadriatica</name>
    <dbReference type="NCBI Taxonomy" id="2951"/>
    <lineage>
        <taxon>Eukaryota</taxon>
        <taxon>Sar</taxon>
        <taxon>Alveolata</taxon>
        <taxon>Dinophyceae</taxon>
        <taxon>Suessiales</taxon>
        <taxon>Symbiodiniaceae</taxon>
        <taxon>Symbiodinium</taxon>
    </lineage>
</organism>
<dbReference type="Pfam" id="PF08662">
    <property type="entry name" value="eIF2A"/>
    <property type="match status" value="1"/>
</dbReference>
<protein>
    <recommendedName>
        <fullName evidence="1">Translation initiation factor beta propellor-like domain-containing protein</fullName>
    </recommendedName>
</protein>
<evidence type="ECO:0000313" key="2">
    <source>
        <dbReference type="EMBL" id="OLP90414.1"/>
    </source>
</evidence>
<accession>A0A1Q9D5J9</accession>
<dbReference type="OrthoDB" id="2194683at2759"/>
<dbReference type="Proteomes" id="UP000186817">
    <property type="component" value="Unassembled WGS sequence"/>
</dbReference>
<evidence type="ECO:0000313" key="3">
    <source>
        <dbReference type="Proteomes" id="UP000186817"/>
    </source>
</evidence>
<name>A0A1Q9D5J9_SYMMI</name>
<dbReference type="InterPro" id="IPR013979">
    <property type="entry name" value="TIF_beta_prop-like"/>
</dbReference>
<sequence length="136" mass="14807">MVVSFGPDGFHVYLTPVVHDGDLENPTDPEANFLISPAPQKAWSHACKPTKLVMELNLPKKAMSDVDETGNSYFGFMVIVGMLPADVNLYSGATGRPIDIPDIAQLWENPFGRFVAVAGFGTLPGDLDFYAAWAEF</sequence>
<proteinExistence type="predicted"/>
<dbReference type="EMBL" id="LSRX01000713">
    <property type="protein sequence ID" value="OLP90414.1"/>
    <property type="molecule type" value="Genomic_DNA"/>
</dbReference>
<feature type="domain" description="Translation initiation factor beta propellor-like" evidence="1">
    <location>
        <begin position="75"/>
        <end position="131"/>
    </location>
</feature>
<evidence type="ECO:0000259" key="1">
    <source>
        <dbReference type="Pfam" id="PF08662"/>
    </source>
</evidence>